<evidence type="ECO:0000313" key="5">
    <source>
        <dbReference type="Proteomes" id="UP001183777"/>
    </source>
</evidence>
<dbReference type="RefSeq" id="WP_200693892.1">
    <property type="nucleotide sequence ID" value="NZ_JAVREX010000002.1"/>
</dbReference>
<dbReference type="InterPro" id="IPR051168">
    <property type="entry name" value="AASS"/>
</dbReference>
<dbReference type="InterPro" id="IPR028939">
    <property type="entry name" value="P5C_Rdtase_cat_N"/>
</dbReference>
<name>A0ABU2RER7_9ACTN</name>
<dbReference type="Pfam" id="PF16653">
    <property type="entry name" value="Sacchrp_dh_C"/>
    <property type="match status" value="1"/>
</dbReference>
<evidence type="ECO:0000256" key="1">
    <source>
        <dbReference type="ARBA" id="ARBA00023002"/>
    </source>
</evidence>
<dbReference type="InterPro" id="IPR036291">
    <property type="entry name" value="NAD(P)-bd_dom_sf"/>
</dbReference>
<feature type="domain" description="Pyrroline-5-carboxylate reductase catalytic N-terminal" evidence="2">
    <location>
        <begin position="2"/>
        <end position="91"/>
    </location>
</feature>
<dbReference type="EMBL" id="JAVREX010000002">
    <property type="protein sequence ID" value="MDT0427325.1"/>
    <property type="molecule type" value="Genomic_DNA"/>
</dbReference>
<dbReference type="Proteomes" id="UP001183777">
    <property type="component" value="Unassembled WGS sequence"/>
</dbReference>
<dbReference type="SUPFAM" id="SSF55347">
    <property type="entry name" value="Glyceraldehyde-3-phosphate dehydrogenase-like, C-terminal domain"/>
    <property type="match status" value="1"/>
</dbReference>
<dbReference type="PANTHER" id="PTHR11133">
    <property type="entry name" value="SACCHAROPINE DEHYDROGENASE"/>
    <property type="match status" value="1"/>
</dbReference>
<dbReference type="InterPro" id="IPR032095">
    <property type="entry name" value="Sacchrp_dh-like_C"/>
</dbReference>
<comment type="caution">
    <text evidence="4">The sequence shown here is derived from an EMBL/GenBank/DDBJ whole genome shotgun (WGS) entry which is preliminary data.</text>
</comment>
<dbReference type="Gene3D" id="3.40.50.720">
    <property type="entry name" value="NAD(P)-binding Rossmann-like Domain"/>
    <property type="match status" value="1"/>
</dbReference>
<reference evidence="5" key="1">
    <citation type="submission" date="2023-07" db="EMBL/GenBank/DDBJ databases">
        <title>30 novel species of actinomycetes from the DSMZ collection.</title>
        <authorList>
            <person name="Nouioui I."/>
        </authorList>
    </citation>
    <scope>NUCLEOTIDE SEQUENCE [LARGE SCALE GENOMIC DNA]</scope>
    <source>
        <strain evidence="5">DSM 41770</strain>
    </source>
</reference>
<protein>
    <submittedName>
        <fullName evidence="4">Saccharopine dehydrogenase C-terminal domain-containing protein</fullName>
    </submittedName>
</protein>
<evidence type="ECO:0000259" key="2">
    <source>
        <dbReference type="Pfam" id="PF03807"/>
    </source>
</evidence>
<keyword evidence="1" id="KW-0560">Oxidoreductase</keyword>
<evidence type="ECO:0000313" key="4">
    <source>
        <dbReference type="EMBL" id="MDT0427325.1"/>
    </source>
</evidence>
<accession>A0ABU2RER7</accession>
<keyword evidence="5" id="KW-1185">Reference proteome</keyword>
<gene>
    <name evidence="4" type="ORF">RM649_06675</name>
</gene>
<sequence length="400" mass="42422">MKVALVGCGQMGRAAAYALFTTAGTEELVLLDRDARRAADVSDWLSGLDVSGAGPAAMVSVATDIDEALTGSDVVAMAMPWAPTESAVRAAVRAGLPVAAITRPPTSALPALEAETRAAGGTVLLPIGLEPGLTELLAVYLAQRLDTVRTLEICCGGVPAGPRRPLGYTAFFGGENDYHLPIAQRESLALRGGRPVHHPRFSGVVSRDYQGVGRLEAYHDGMAPWLGEHPALREADCTQKTLRWPGFAQAVTDLARLGLLADEPVDVDGVHVVPRRLVERVLAPQVRARPGDRDVVVLELTAHGVLDGSPAAFRTTVVDTADETTGLSAMARTTGFTLAAATELLAERAVVGTGWLKPHLALSQELTERVMRSLSARGVRWLPAHQMPDTVRPDLSREPT</sequence>
<feature type="domain" description="Saccharopine dehydrogenase-like C-terminal" evidence="3">
    <location>
        <begin position="128"/>
        <end position="379"/>
    </location>
</feature>
<dbReference type="Gene3D" id="3.30.360.10">
    <property type="entry name" value="Dihydrodipicolinate Reductase, domain 2"/>
    <property type="match status" value="1"/>
</dbReference>
<dbReference type="SUPFAM" id="SSF51735">
    <property type="entry name" value="NAD(P)-binding Rossmann-fold domains"/>
    <property type="match status" value="1"/>
</dbReference>
<dbReference type="PANTHER" id="PTHR11133:SF22">
    <property type="entry name" value="ALPHA-AMINOADIPIC SEMIALDEHYDE SYNTHASE, MITOCHONDRIAL"/>
    <property type="match status" value="1"/>
</dbReference>
<evidence type="ECO:0000259" key="3">
    <source>
        <dbReference type="Pfam" id="PF16653"/>
    </source>
</evidence>
<proteinExistence type="predicted"/>
<organism evidence="4 5">
    <name type="scientific">Streptomyces salyersiae</name>
    <dbReference type="NCBI Taxonomy" id="3075530"/>
    <lineage>
        <taxon>Bacteria</taxon>
        <taxon>Bacillati</taxon>
        <taxon>Actinomycetota</taxon>
        <taxon>Actinomycetes</taxon>
        <taxon>Kitasatosporales</taxon>
        <taxon>Streptomycetaceae</taxon>
        <taxon>Streptomyces</taxon>
    </lineage>
</organism>
<dbReference type="Pfam" id="PF03807">
    <property type="entry name" value="F420_oxidored"/>
    <property type="match status" value="1"/>
</dbReference>